<dbReference type="Proteomes" id="UP001372834">
    <property type="component" value="Unassembled WGS sequence"/>
</dbReference>
<feature type="compositionally biased region" description="Polar residues" evidence="2">
    <location>
        <begin position="735"/>
        <end position="744"/>
    </location>
</feature>
<feature type="region of interest" description="Disordered" evidence="2">
    <location>
        <begin position="1468"/>
        <end position="1489"/>
    </location>
</feature>
<name>A0AAN8NVH6_POLSC</name>
<feature type="coiled-coil region" evidence="1">
    <location>
        <begin position="489"/>
        <end position="516"/>
    </location>
</feature>
<feature type="region of interest" description="Disordered" evidence="2">
    <location>
        <begin position="282"/>
        <end position="306"/>
    </location>
</feature>
<feature type="region of interest" description="Disordered" evidence="2">
    <location>
        <begin position="1062"/>
        <end position="1086"/>
    </location>
</feature>
<sequence>MLEGSQRWRGKRLIAKPQKWEVHFLIRKRSDGHKAEITLVPMWVTVVEQQPIRSNQSGSEEEKDEFEERERAFAQGKAHVIERPREKLAEEQNESRGRGEDRGCQRKRKRYDVKFRKSKAGHSLVRELRKTRKGRKVDFGLIKSRKTQKAQVELNDHQLYDDRVFCRIFQIVKSNKTTSMYATAGFLSEKHDTENVESPRKKKYFDRNRGTKFQKKNSIYIDLRPFRKSKTSREPVEVKPEMSRFLKSTDKLGRTESIVAWTKDNERSGKVVDKVWRNPHYPTIDKTNMGEPGKEERRSKMYRRHRKEWSRPAEEITANLQDSLKQARDSMVAWRRKKKKSDVRAHPFEYQQSSEEHKPTRRSGADENAIVIYERQNRNSNMEPNFTGGYQLEQFSFTGSCETTIDVTQSKRSLSEPRQKAVNEIYVTRRRTRVQIKPEKVFAGSSDHHSTFNVVHIRENQDTSEDACQHLGTGTKCTTVANTKSDLRKENVEKRLMETAQKKLDLHREMRRLERMNRKKFWESIKQSLNYRCALADMFSSQSVMSQDESAKFFSSTENSTEIIVHQGVIEKISSYQGFHRMGNVNVGSPRLTNKPGATIHQVKTMLGSMLINEDKEFLPAKNERLPVSCSSRESLFTETSVFPNSASEKFSMMENCLNNSSSELQSLMEKLSKEINKCTEYVRKLHVYDTKKQNNEIGRSSENKEGLFLRSCMKSEKPQWETPEVTAFPIIFSQPSPQESGQLKKSPGKGAIHMKDAESESDVESFRPEDTNGLEELDLTSEKLQLKETGKSDSSLKSFHSATISNDDFPKKRESRKDGMELCCRDCHHLKKRIVKLERDLAKIQKKMPFYPPEYKNSIQQSLEKLKATSETVLQRLKEFANMKYDSQCRKSKYCGSARYSRRSLSAPEPAVKKEVRRKMSLRGRNSDCNLNVGMAITMENTDPLTGERLHPEVSFNTEQEGNIQCRIFKDGDTPLLVMDTDFSYNPQTGMLFKKSKDKGEYEHEVTIPASDSLRRNSSTVDILSKGITSQTYWGSYNCSCQRHYPFGASENVEEYSYEKSRQSVDYTDDDQKSCPLPGSRRSQEAEDYLQAVQEARKCNSCRTDSCGRSIWGEESCLLRRHECKRWKEMQKEAERKEKQERKSRERMEKIERSKEKREKERMEKERRHREKKEEREERERERIRKEQDEREERERSRLRKENEKREEKEERERSRIRKENERREEREERERSRLRKESEKREEKEERERNRMTRENEKREEKEQRARSRMMKENEKREEREQRQRSRIRKENEKREEKEERERSRIRKENEKREEKEVKIKEKERREREKKEEKEWRDLEKDRKESEKKDEKHFRELEKDRKERERREEKEEKERDLELRKERERREKQERKERRAMIKRRRREKIPLCKDRTFDTSSDKTDQSTNEESTNDVEEEVKAIEEAKASEFEEEEKGKIMGARCIPRDSKRSMSRIPRPRKAAPSDSLSIEGSVTSTITRDDGEQIGSRNLSDQQSVKKVRIEQPRTRIWNRGTQTFEKDFPQLPPCTADVGTQTICWTEVKGDLISAGVQACTKTMHTKDASTDLEKCYFSLSEVSRVSQTETSSLNSSSVAVQTTKEKEDDKEKEKRKQRDVLINHIGLQTNLPTEENLKYINDLQMQKKVNMAIAELCFHLSKPKSAEDV</sequence>
<feature type="compositionally biased region" description="Basic and acidic residues" evidence="2">
    <location>
        <begin position="1616"/>
        <end position="1629"/>
    </location>
</feature>
<feature type="compositionally biased region" description="Polar residues" evidence="2">
    <location>
        <begin position="793"/>
        <end position="807"/>
    </location>
</feature>
<feature type="compositionally biased region" description="Basic and acidic residues" evidence="2">
    <location>
        <begin position="1136"/>
        <end position="1398"/>
    </location>
</feature>
<feature type="compositionally biased region" description="Basic and acidic residues" evidence="2">
    <location>
        <begin position="80"/>
        <end position="104"/>
    </location>
</feature>
<protein>
    <submittedName>
        <fullName evidence="3">Uncharacterized protein</fullName>
    </submittedName>
</protein>
<dbReference type="EMBL" id="JAWJWE010000036">
    <property type="protein sequence ID" value="KAK6629669.1"/>
    <property type="molecule type" value="Genomic_DNA"/>
</dbReference>
<feature type="region of interest" description="Disordered" evidence="2">
    <location>
        <begin position="336"/>
        <end position="364"/>
    </location>
</feature>
<organism evidence="3 4">
    <name type="scientific">Polyplax serrata</name>
    <name type="common">Common mouse louse</name>
    <dbReference type="NCBI Taxonomy" id="468196"/>
    <lineage>
        <taxon>Eukaryota</taxon>
        <taxon>Metazoa</taxon>
        <taxon>Ecdysozoa</taxon>
        <taxon>Arthropoda</taxon>
        <taxon>Hexapoda</taxon>
        <taxon>Insecta</taxon>
        <taxon>Pterygota</taxon>
        <taxon>Neoptera</taxon>
        <taxon>Paraneoptera</taxon>
        <taxon>Psocodea</taxon>
        <taxon>Troctomorpha</taxon>
        <taxon>Phthiraptera</taxon>
        <taxon>Anoplura</taxon>
        <taxon>Polyplacidae</taxon>
        <taxon>Polyplax</taxon>
    </lineage>
</organism>
<gene>
    <name evidence="3" type="ORF">RUM43_003487</name>
</gene>
<evidence type="ECO:0000313" key="4">
    <source>
        <dbReference type="Proteomes" id="UP001372834"/>
    </source>
</evidence>
<evidence type="ECO:0000256" key="2">
    <source>
        <dbReference type="SAM" id="MobiDB-lite"/>
    </source>
</evidence>
<feature type="region of interest" description="Disordered" evidence="2">
    <location>
        <begin position="80"/>
        <end position="110"/>
    </location>
</feature>
<feature type="compositionally biased region" description="Low complexity" evidence="2">
    <location>
        <begin position="1601"/>
        <end position="1615"/>
    </location>
</feature>
<accession>A0AAN8NVH6</accession>
<comment type="caution">
    <text evidence="3">The sequence shown here is derived from an EMBL/GenBank/DDBJ whole genome shotgun (WGS) entry which is preliminary data.</text>
</comment>
<proteinExistence type="predicted"/>
<feature type="region of interest" description="Disordered" evidence="2">
    <location>
        <begin position="735"/>
        <end position="814"/>
    </location>
</feature>
<feature type="region of interest" description="Disordered" evidence="2">
    <location>
        <begin position="1601"/>
        <end position="1629"/>
    </location>
</feature>
<keyword evidence="1" id="KW-0175">Coiled coil</keyword>
<evidence type="ECO:0000313" key="3">
    <source>
        <dbReference type="EMBL" id="KAK6629669.1"/>
    </source>
</evidence>
<feature type="compositionally biased region" description="Basic and acidic residues" evidence="2">
    <location>
        <begin position="754"/>
        <end position="771"/>
    </location>
</feature>
<feature type="region of interest" description="Disordered" evidence="2">
    <location>
        <begin position="1136"/>
        <end position="1437"/>
    </location>
</feature>
<evidence type="ECO:0000256" key="1">
    <source>
        <dbReference type="SAM" id="Coils"/>
    </source>
</evidence>
<feature type="compositionally biased region" description="Basic and acidic residues" evidence="2">
    <location>
        <begin position="1407"/>
        <end position="1424"/>
    </location>
</feature>
<reference evidence="3 4" key="1">
    <citation type="submission" date="2023-10" db="EMBL/GenBank/DDBJ databases">
        <title>Genomes of two closely related lineages of the louse Polyplax serrata with different host specificities.</title>
        <authorList>
            <person name="Martinu J."/>
            <person name="Tarabai H."/>
            <person name="Stefka J."/>
            <person name="Hypsa V."/>
        </authorList>
    </citation>
    <scope>NUCLEOTIDE SEQUENCE [LARGE SCALE GENOMIC DNA]</scope>
    <source>
        <strain evidence="3">HR10_N</strain>
    </source>
</reference>
<feature type="compositionally biased region" description="Basic and acidic residues" evidence="2">
    <location>
        <begin position="781"/>
        <end position="792"/>
    </location>
</feature>